<dbReference type="InterPro" id="IPR043938">
    <property type="entry name" value="Ligase_CoA_dom"/>
</dbReference>
<dbReference type="InterPro" id="IPR036291">
    <property type="entry name" value="NAD(P)-bd_dom_sf"/>
</dbReference>
<dbReference type="Gene3D" id="3.30.470.20">
    <property type="entry name" value="ATP-grasp fold, B domain"/>
    <property type="match status" value="1"/>
</dbReference>
<keyword evidence="3" id="KW-0547">Nucleotide-binding</keyword>
<dbReference type="SMART" id="SM00881">
    <property type="entry name" value="CoA_binding"/>
    <property type="match status" value="1"/>
</dbReference>
<dbReference type="Pfam" id="PF13380">
    <property type="entry name" value="CoA_binding_2"/>
    <property type="match status" value="1"/>
</dbReference>
<dbReference type="PANTHER" id="PTHR43334">
    <property type="entry name" value="ACETATE--COA LIGASE [ADP-FORMING]"/>
    <property type="match status" value="1"/>
</dbReference>
<evidence type="ECO:0000256" key="4">
    <source>
        <dbReference type="ARBA" id="ARBA00022840"/>
    </source>
</evidence>
<evidence type="ECO:0000256" key="3">
    <source>
        <dbReference type="ARBA" id="ARBA00022741"/>
    </source>
</evidence>
<organism evidence="6 7">
    <name type="scientific">Lacibacterium aquatile</name>
    <dbReference type="NCBI Taxonomy" id="1168082"/>
    <lineage>
        <taxon>Bacteria</taxon>
        <taxon>Pseudomonadati</taxon>
        <taxon>Pseudomonadota</taxon>
        <taxon>Alphaproteobacteria</taxon>
        <taxon>Rhodospirillales</taxon>
        <taxon>Rhodospirillaceae</taxon>
    </lineage>
</organism>
<evidence type="ECO:0000256" key="1">
    <source>
        <dbReference type="ARBA" id="ARBA00022532"/>
    </source>
</evidence>
<keyword evidence="7" id="KW-1185">Reference proteome</keyword>
<feature type="domain" description="N-acetyltransferase" evidence="5">
    <location>
        <begin position="738"/>
        <end position="897"/>
    </location>
</feature>
<dbReference type="SUPFAM" id="SSF56059">
    <property type="entry name" value="Glutathione synthetase ATP-binding domain-like"/>
    <property type="match status" value="1"/>
</dbReference>
<dbReference type="Gene3D" id="3.40.50.720">
    <property type="entry name" value="NAD(P)-binding Rossmann-like Domain"/>
    <property type="match status" value="1"/>
</dbReference>
<dbReference type="InterPro" id="IPR013815">
    <property type="entry name" value="ATP_grasp_subdomain_1"/>
</dbReference>
<keyword evidence="4" id="KW-0067">ATP-binding</keyword>
<dbReference type="Pfam" id="PF13549">
    <property type="entry name" value="ATP-grasp_5"/>
    <property type="match status" value="1"/>
</dbReference>
<dbReference type="InterPro" id="IPR016102">
    <property type="entry name" value="Succinyl-CoA_synth-like"/>
</dbReference>
<evidence type="ECO:0000313" key="6">
    <source>
        <dbReference type="EMBL" id="MFD2263710.1"/>
    </source>
</evidence>
<dbReference type="PROSITE" id="PS51186">
    <property type="entry name" value="GNAT"/>
    <property type="match status" value="1"/>
</dbReference>
<dbReference type="Pfam" id="PF13302">
    <property type="entry name" value="Acetyltransf_3"/>
    <property type="match status" value="1"/>
</dbReference>
<evidence type="ECO:0000313" key="7">
    <source>
        <dbReference type="Proteomes" id="UP001597295"/>
    </source>
</evidence>
<protein>
    <submittedName>
        <fullName evidence="6">GNAT family N-acetyltransferase</fullName>
        <ecNumber evidence="6">2.3.1.-</ecNumber>
    </submittedName>
</protein>
<dbReference type="SUPFAM" id="SSF52210">
    <property type="entry name" value="Succinyl-CoA synthetase domains"/>
    <property type="match status" value="2"/>
</dbReference>
<dbReference type="InterPro" id="IPR000182">
    <property type="entry name" value="GNAT_dom"/>
</dbReference>
<dbReference type="InterPro" id="IPR032875">
    <property type="entry name" value="Succ_CoA_lig_flav_dom"/>
</dbReference>
<dbReference type="InterPro" id="IPR003781">
    <property type="entry name" value="CoA-bd"/>
</dbReference>
<dbReference type="Gene3D" id="3.40.50.261">
    <property type="entry name" value="Succinyl-CoA synthetase domains"/>
    <property type="match status" value="2"/>
</dbReference>
<dbReference type="Pfam" id="PF13607">
    <property type="entry name" value="Succ_CoA_lig"/>
    <property type="match status" value="1"/>
</dbReference>
<dbReference type="InterPro" id="IPR051538">
    <property type="entry name" value="Acyl-CoA_Synth/Transferase"/>
</dbReference>
<keyword evidence="2" id="KW-0436">Ligase</keyword>
<accession>A0ABW5DWV3</accession>
<keyword evidence="6" id="KW-0808">Transferase</keyword>
<dbReference type="Gene3D" id="3.30.1490.20">
    <property type="entry name" value="ATP-grasp fold, A domain"/>
    <property type="match status" value="1"/>
</dbReference>
<sequence length="903" mass="96566">MTVRNLDALFAPKAIALIGASRDERSVGAVLARNLFRGGFKGPIMPVHPHDTAVEGVLSYRTVADLPMKPDLAVIAADPAAVPGLIAELGVKGCRAAIVVTDDFGAEKGANTAVLTQHALTAARPYLMRIVGPNCLGVLVPGLGINASFAHVGVPVGDIACVTQSVTVASALLDWSAARGIGFSHLVSLGDMADVDIGDMLDYLQTDPKTHAVLLYLEEITSARKFMSAARAISRMKPVIVVKSGRYRAQTAAAHSHTGALAGSDAVYDAAFRRAGMLRVRDMEEMFAAVETLARVPGSQGDRLAIVTNGGGIGALATDVLLDEGGLLADLSAETIAKLDEVLPDYWSRSNPVDLGGDAGAERYAAALDILLADPKTDAVLLLNSPSAVVSTEATANAVIATLRARPRNLPKRPVLAAWVGGQEAMKARARFNTAGQPSYATPTAAIRGFMHLAKYRRNQELLMEAPPATPSEIRVDAQKVESVLAKAADDGRDWLDEAEAKAVLAAYGIPVVPTLPVKTPAEVAVAVAGMKPPFAVKIRSRDIDHKSDVGGVVLDLETPAAAKIAAQGMIERVKALKPDAEIDGFTVQEMVRRPASFELILGATQDPVFGPVLLFGHGGVAVEVRGDKALALPPLNMTLARDVIGRTRISKLLQGYRNRPPADLEAIVLSLIRVSQLVIDHPEIVELDINPLLVDVNGVVALDARIRQSRATPVPLAVPAYPNELEHEMTLRDGTRMLLRPIRPEDAPGVQHMFGFLDPEDIRLRFFQPLKALPRPLVARLTQIDYDREMAFVACPLDGDMAGEIWGVVRLTCDPDLIEGEYAVLVRSDIKGRGLGMTMMHHICDYGRRRGVGAIVGTILRENARMLEITQELGFTAKRDPDDPGVVDVRLELAQESLSSRT</sequence>
<keyword evidence="1" id="KW-0816">Tricarboxylic acid cycle</keyword>
<dbReference type="Pfam" id="PF19045">
    <property type="entry name" value="Ligase_CoA_2"/>
    <property type="match status" value="1"/>
</dbReference>
<dbReference type="Gene3D" id="3.40.630.30">
    <property type="match status" value="1"/>
</dbReference>
<keyword evidence="6" id="KW-0012">Acyltransferase</keyword>
<dbReference type="EC" id="2.3.1.-" evidence="6"/>
<dbReference type="SUPFAM" id="SSF51735">
    <property type="entry name" value="NAD(P)-binding Rossmann-fold domains"/>
    <property type="match status" value="1"/>
</dbReference>
<gene>
    <name evidence="6" type="ORF">ACFSM5_12490</name>
</gene>
<dbReference type="GO" id="GO:0016746">
    <property type="term" value="F:acyltransferase activity"/>
    <property type="evidence" value="ECO:0007669"/>
    <property type="project" value="UniProtKB-KW"/>
</dbReference>
<dbReference type="SUPFAM" id="SSF55729">
    <property type="entry name" value="Acyl-CoA N-acyltransferases (Nat)"/>
    <property type="match status" value="1"/>
</dbReference>
<dbReference type="PANTHER" id="PTHR43334:SF1">
    <property type="entry name" value="3-HYDROXYPROPIONATE--COA LIGASE [ADP-FORMING]"/>
    <property type="match status" value="1"/>
</dbReference>
<evidence type="ECO:0000256" key="2">
    <source>
        <dbReference type="ARBA" id="ARBA00022598"/>
    </source>
</evidence>
<dbReference type="RefSeq" id="WP_379876739.1">
    <property type="nucleotide sequence ID" value="NZ_JBHUIP010000012.1"/>
</dbReference>
<dbReference type="Proteomes" id="UP001597295">
    <property type="component" value="Unassembled WGS sequence"/>
</dbReference>
<comment type="caution">
    <text evidence="6">The sequence shown here is derived from an EMBL/GenBank/DDBJ whole genome shotgun (WGS) entry which is preliminary data.</text>
</comment>
<dbReference type="InterPro" id="IPR016181">
    <property type="entry name" value="Acyl_CoA_acyltransferase"/>
</dbReference>
<reference evidence="7" key="1">
    <citation type="journal article" date="2019" name="Int. J. Syst. Evol. Microbiol.">
        <title>The Global Catalogue of Microorganisms (GCM) 10K type strain sequencing project: providing services to taxonomists for standard genome sequencing and annotation.</title>
        <authorList>
            <consortium name="The Broad Institute Genomics Platform"/>
            <consortium name="The Broad Institute Genome Sequencing Center for Infectious Disease"/>
            <person name="Wu L."/>
            <person name="Ma J."/>
        </authorList>
    </citation>
    <scope>NUCLEOTIDE SEQUENCE [LARGE SCALE GENOMIC DNA]</scope>
    <source>
        <strain evidence="7">CGMCC 1.19062</strain>
    </source>
</reference>
<name>A0ABW5DWV3_9PROT</name>
<dbReference type="EMBL" id="JBHUIP010000012">
    <property type="protein sequence ID" value="MFD2263710.1"/>
    <property type="molecule type" value="Genomic_DNA"/>
</dbReference>
<evidence type="ECO:0000259" key="5">
    <source>
        <dbReference type="PROSITE" id="PS51186"/>
    </source>
</evidence>
<proteinExistence type="predicted"/>